<feature type="compositionally biased region" description="Polar residues" evidence="1">
    <location>
        <begin position="15"/>
        <end position="27"/>
    </location>
</feature>
<dbReference type="EMBL" id="GGEC01019926">
    <property type="protein sequence ID" value="MBX00410.1"/>
    <property type="molecule type" value="Transcribed_RNA"/>
</dbReference>
<protein>
    <submittedName>
        <fullName evidence="2">Uncharacterized protein</fullName>
    </submittedName>
</protein>
<reference evidence="2" key="1">
    <citation type="submission" date="2018-02" db="EMBL/GenBank/DDBJ databases">
        <title>Rhizophora mucronata_Transcriptome.</title>
        <authorList>
            <person name="Meera S.P."/>
            <person name="Sreeshan A."/>
            <person name="Augustine A."/>
        </authorList>
    </citation>
    <scope>NUCLEOTIDE SEQUENCE</scope>
    <source>
        <tissue evidence="2">Leaf</tissue>
    </source>
</reference>
<dbReference type="EMBL" id="GGEC01019922">
    <property type="protein sequence ID" value="MBX00406.1"/>
    <property type="molecule type" value="Transcribed_RNA"/>
</dbReference>
<feature type="region of interest" description="Disordered" evidence="1">
    <location>
        <begin position="1"/>
        <end position="27"/>
    </location>
</feature>
<name>A0A2P2K3V2_RHIMU</name>
<dbReference type="AlphaFoldDB" id="A0A2P2K3V2"/>
<sequence>MHSNDISRNSKKESSNNLPSLYASSNLDNTITGSVFTQKLAVYSYHQTATSNRF</sequence>
<proteinExistence type="predicted"/>
<evidence type="ECO:0000313" key="2">
    <source>
        <dbReference type="EMBL" id="MBX00406.1"/>
    </source>
</evidence>
<organism evidence="2">
    <name type="scientific">Rhizophora mucronata</name>
    <name type="common">Asiatic mangrove</name>
    <dbReference type="NCBI Taxonomy" id="61149"/>
    <lineage>
        <taxon>Eukaryota</taxon>
        <taxon>Viridiplantae</taxon>
        <taxon>Streptophyta</taxon>
        <taxon>Embryophyta</taxon>
        <taxon>Tracheophyta</taxon>
        <taxon>Spermatophyta</taxon>
        <taxon>Magnoliopsida</taxon>
        <taxon>eudicotyledons</taxon>
        <taxon>Gunneridae</taxon>
        <taxon>Pentapetalae</taxon>
        <taxon>rosids</taxon>
        <taxon>fabids</taxon>
        <taxon>Malpighiales</taxon>
        <taxon>Rhizophoraceae</taxon>
        <taxon>Rhizophora</taxon>
    </lineage>
</organism>
<accession>A0A2P2K3V2</accession>
<evidence type="ECO:0000256" key="1">
    <source>
        <dbReference type="SAM" id="MobiDB-lite"/>
    </source>
</evidence>